<dbReference type="EMBL" id="LWMU01000080">
    <property type="protein sequence ID" value="KZX11935.1"/>
    <property type="molecule type" value="Genomic_DNA"/>
</dbReference>
<dbReference type="STRING" id="66851.MBORA_13540"/>
<evidence type="ECO:0000256" key="7">
    <source>
        <dbReference type="ARBA" id="ARBA00022962"/>
    </source>
</evidence>
<sequence length="190" mass="21382">MTILVINNKGQYNHRIQRSLQYLKIPSQLVPNTLSIEEIEAKNPTGIILGGGPSIEGAGNSEKYIMHFDIPILGICLGHQLIAKTYGGEVSTSETESYAQVKININNDENLFKSLAPKMTVWSSHKDEVKTMPKEFTILSSSNLCDVESFKHKDKDVYGIQFHPEVHHTPKGSVIFENFYNICKERCNND</sequence>
<name>A0A162FEN8_METOA</name>
<evidence type="ECO:0000256" key="3">
    <source>
        <dbReference type="ARBA" id="ARBA00022741"/>
    </source>
</evidence>
<dbReference type="Proteomes" id="UP000077428">
    <property type="component" value="Unassembled WGS sequence"/>
</dbReference>
<dbReference type="GO" id="GO:0005829">
    <property type="term" value="C:cytosol"/>
    <property type="evidence" value="ECO:0007669"/>
    <property type="project" value="TreeGrafter"/>
</dbReference>
<dbReference type="SUPFAM" id="SSF52317">
    <property type="entry name" value="Class I glutamine amidotransferase-like"/>
    <property type="match status" value="1"/>
</dbReference>
<evidence type="ECO:0000256" key="1">
    <source>
        <dbReference type="ARBA" id="ARBA00002332"/>
    </source>
</evidence>
<evidence type="ECO:0000256" key="5">
    <source>
        <dbReference type="ARBA" id="ARBA00022755"/>
    </source>
</evidence>
<keyword evidence="2 8" id="KW-0436">Ligase</keyword>
<dbReference type="PRINTS" id="PR00097">
    <property type="entry name" value="ANTSNTHASEII"/>
</dbReference>
<comment type="subunit">
    <text evidence="8">Heterodimer composed of a glutamine amidotransferase subunit (A) and a GMP-binding subunit (B).</text>
</comment>
<evidence type="ECO:0000313" key="10">
    <source>
        <dbReference type="EMBL" id="KZX11935.1"/>
    </source>
</evidence>
<keyword evidence="5 8" id="KW-0658">Purine biosynthesis</keyword>
<evidence type="ECO:0000313" key="11">
    <source>
        <dbReference type="Proteomes" id="UP000077428"/>
    </source>
</evidence>
<keyword evidence="3 8" id="KW-0547">Nucleotide-binding</keyword>
<dbReference type="OrthoDB" id="10772at2157"/>
<dbReference type="InterPro" id="IPR017926">
    <property type="entry name" value="GATASE"/>
</dbReference>
<feature type="active site" evidence="8">
    <location>
        <position position="165"/>
    </location>
</feature>
<comment type="pathway">
    <text evidence="8">Purine metabolism; GMP biosynthesis; GMP from XMP (L-Gln route): step 1/1.</text>
</comment>
<evidence type="ECO:0000259" key="9">
    <source>
        <dbReference type="Pfam" id="PF00117"/>
    </source>
</evidence>
<dbReference type="AlphaFoldDB" id="A0A162FEN8"/>
<organism evidence="10 11">
    <name type="scientific">Methanobrevibacter oralis</name>
    <dbReference type="NCBI Taxonomy" id="66851"/>
    <lineage>
        <taxon>Archaea</taxon>
        <taxon>Methanobacteriati</taxon>
        <taxon>Methanobacteriota</taxon>
        <taxon>Methanomada group</taxon>
        <taxon>Methanobacteria</taxon>
        <taxon>Methanobacteriales</taxon>
        <taxon>Methanobacteriaceae</taxon>
        <taxon>Methanobrevibacter</taxon>
    </lineage>
</organism>
<accession>A0A162FEN8</accession>
<evidence type="ECO:0000256" key="8">
    <source>
        <dbReference type="HAMAP-Rule" id="MF_01510"/>
    </source>
</evidence>
<dbReference type="RefSeq" id="WP_042693164.1">
    <property type="nucleotide sequence ID" value="NZ_CABMAB010000019.1"/>
</dbReference>
<evidence type="ECO:0000256" key="6">
    <source>
        <dbReference type="ARBA" id="ARBA00022840"/>
    </source>
</evidence>
<evidence type="ECO:0000256" key="2">
    <source>
        <dbReference type="ARBA" id="ARBA00022598"/>
    </source>
</evidence>
<dbReference type="NCBIfam" id="TIGR00888">
    <property type="entry name" value="guaA_Nterm"/>
    <property type="match status" value="1"/>
</dbReference>
<dbReference type="UniPathway" id="UPA00189">
    <property type="reaction ID" value="UER00296"/>
</dbReference>
<dbReference type="InterPro" id="IPR029062">
    <property type="entry name" value="Class_I_gatase-like"/>
</dbReference>
<dbReference type="GO" id="GO:0005524">
    <property type="term" value="F:ATP binding"/>
    <property type="evidence" value="ECO:0007669"/>
    <property type="project" value="UniProtKB-KW"/>
</dbReference>
<comment type="function">
    <text evidence="1 8">Catalyzes the synthesis of GMP from XMP.</text>
</comment>
<evidence type="ECO:0000256" key="4">
    <source>
        <dbReference type="ARBA" id="ARBA00022749"/>
    </source>
</evidence>
<dbReference type="Pfam" id="PF00117">
    <property type="entry name" value="GATase"/>
    <property type="match status" value="1"/>
</dbReference>
<gene>
    <name evidence="10" type="primary">guaA_2</name>
    <name evidence="8" type="synonym">guaAA</name>
    <name evidence="10" type="ORF">MBORA_13540</name>
</gene>
<dbReference type="PROSITE" id="PS51273">
    <property type="entry name" value="GATASE_TYPE_1"/>
    <property type="match status" value="1"/>
</dbReference>
<keyword evidence="7 8" id="KW-0315">Glutamine amidotransferase</keyword>
<feature type="domain" description="Glutamine amidotransferase" evidence="9">
    <location>
        <begin position="4"/>
        <end position="180"/>
    </location>
</feature>
<keyword evidence="11" id="KW-1185">Reference proteome</keyword>
<dbReference type="NCBIfam" id="NF001975">
    <property type="entry name" value="PRK00758.1"/>
    <property type="match status" value="1"/>
</dbReference>
<feature type="active site" description="Nucleophile" evidence="8">
    <location>
        <position position="76"/>
    </location>
</feature>
<dbReference type="CDD" id="cd01742">
    <property type="entry name" value="GATase1_GMP_Synthase"/>
    <property type="match status" value="1"/>
</dbReference>
<dbReference type="PANTHER" id="PTHR11922:SF2">
    <property type="entry name" value="GMP SYNTHASE [GLUTAMINE-HYDROLYZING]"/>
    <property type="match status" value="1"/>
</dbReference>
<comment type="caution">
    <text evidence="10">The sequence shown here is derived from an EMBL/GenBank/DDBJ whole genome shotgun (WGS) entry which is preliminary data.</text>
</comment>
<comment type="catalytic activity">
    <reaction evidence="8">
        <text>XMP + L-glutamine + ATP + H2O = GMP + L-glutamate + AMP + diphosphate + 2 H(+)</text>
        <dbReference type="Rhea" id="RHEA:11680"/>
        <dbReference type="ChEBI" id="CHEBI:15377"/>
        <dbReference type="ChEBI" id="CHEBI:15378"/>
        <dbReference type="ChEBI" id="CHEBI:29985"/>
        <dbReference type="ChEBI" id="CHEBI:30616"/>
        <dbReference type="ChEBI" id="CHEBI:33019"/>
        <dbReference type="ChEBI" id="CHEBI:57464"/>
        <dbReference type="ChEBI" id="CHEBI:58115"/>
        <dbReference type="ChEBI" id="CHEBI:58359"/>
        <dbReference type="ChEBI" id="CHEBI:456215"/>
        <dbReference type="EC" id="6.3.5.2"/>
    </reaction>
</comment>
<reference evidence="11" key="1">
    <citation type="journal article" date="2016" name="Genome Announc.">
        <title>Draft Genome Sequences of Methanobrevibacter curvatus DSM11111, Methanobrevibacter cuticularis DSM11139, Methanobrevibacter filiformis DSM11501, and Methanobrevibacter oralis DSM7256.</title>
        <authorList>
            <person name="Poehlein A."/>
            <person name="Seedorf H."/>
        </authorList>
    </citation>
    <scope>NUCLEOTIDE SEQUENCE [LARGE SCALE GENOMIC DNA]</scope>
    <source>
        <strain evidence="11">DSM 7256 / JCM 30027 / ZR</strain>
    </source>
</reference>
<keyword evidence="6 8" id="KW-0067">ATP-binding</keyword>
<dbReference type="FunFam" id="3.40.50.880:FF:000047">
    <property type="entry name" value="GMP synthase [glutamine-hydrolyzing] subunit A"/>
    <property type="match status" value="1"/>
</dbReference>
<dbReference type="InterPro" id="IPR023686">
    <property type="entry name" value="GMP_synthase_A"/>
</dbReference>
<dbReference type="Gene3D" id="3.40.50.880">
    <property type="match status" value="1"/>
</dbReference>
<dbReference type="PATRIC" id="fig|66851.6.peg.1471"/>
<keyword evidence="4 8" id="KW-0332">GMP biosynthesis</keyword>
<dbReference type="PANTHER" id="PTHR11922">
    <property type="entry name" value="GMP SYNTHASE-RELATED"/>
    <property type="match status" value="1"/>
</dbReference>
<feature type="active site" evidence="8">
    <location>
        <position position="163"/>
    </location>
</feature>
<dbReference type="PRINTS" id="PR00096">
    <property type="entry name" value="GATASE"/>
</dbReference>
<dbReference type="EC" id="6.3.5.2" evidence="8"/>
<dbReference type="HAMAP" id="MF_01510">
    <property type="entry name" value="GMP_synthase_A"/>
    <property type="match status" value="1"/>
</dbReference>
<dbReference type="InterPro" id="IPR004739">
    <property type="entry name" value="GMP_synth_GATase"/>
</dbReference>
<protein>
    <recommendedName>
        <fullName evidence="8">GMP synthase [glutamine-hydrolyzing] subunit A</fullName>
        <ecNumber evidence="8">6.3.5.2</ecNumber>
    </recommendedName>
    <alternativeName>
        <fullName evidence="8">Glutamine amidotransferase</fullName>
    </alternativeName>
</protein>
<proteinExistence type="inferred from homology"/>
<dbReference type="GO" id="GO:0003921">
    <property type="term" value="F:GMP synthase activity"/>
    <property type="evidence" value="ECO:0007669"/>
    <property type="project" value="TreeGrafter"/>
</dbReference>